<organism evidence="6 7">
    <name type="scientific">Cardamine amara subsp. amara</name>
    <dbReference type="NCBI Taxonomy" id="228776"/>
    <lineage>
        <taxon>Eukaryota</taxon>
        <taxon>Viridiplantae</taxon>
        <taxon>Streptophyta</taxon>
        <taxon>Embryophyta</taxon>
        <taxon>Tracheophyta</taxon>
        <taxon>Spermatophyta</taxon>
        <taxon>Magnoliopsida</taxon>
        <taxon>eudicotyledons</taxon>
        <taxon>Gunneridae</taxon>
        <taxon>Pentapetalae</taxon>
        <taxon>rosids</taxon>
        <taxon>malvids</taxon>
        <taxon>Brassicales</taxon>
        <taxon>Brassicaceae</taxon>
        <taxon>Cardamineae</taxon>
        <taxon>Cardamine</taxon>
    </lineage>
</organism>
<evidence type="ECO:0000313" key="7">
    <source>
        <dbReference type="Proteomes" id="UP001558713"/>
    </source>
</evidence>
<evidence type="ECO:0000256" key="1">
    <source>
        <dbReference type="ARBA" id="ARBA00022723"/>
    </source>
</evidence>
<feature type="compositionally biased region" description="Polar residues" evidence="4">
    <location>
        <begin position="1"/>
        <end position="10"/>
    </location>
</feature>
<keyword evidence="1 3" id="KW-0479">Metal-binding</keyword>
<evidence type="ECO:0000256" key="4">
    <source>
        <dbReference type="SAM" id="MobiDB-lite"/>
    </source>
</evidence>
<dbReference type="GO" id="GO:0016491">
    <property type="term" value="F:oxidoreductase activity"/>
    <property type="evidence" value="ECO:0007669"/>
    <property type="project" value="UniProtKB-KW"/>
</dbReference>
<evidence type="ECO:0000313" key="6">
    <source>
        <dbReference type="EMBL" id="KAL1220187.1"/>
    </source>
</evidence>
<sequence length="340" mass="38465">MESLSNSTSYPPEFRPLLSKPTEPEKSIEPSLDRSNDILIPVIDLEHLDMEKLRDACRDWGIFHLENTGIPSTLMSQVKEITKSVLSLPFEEKRKLFPVKSPLSYFWGTNTVTPSGNALKRPPRESSGQYLFEGINVPLASLSRLLPLSCSDPNLESFKVVMEEYGKHVTRIVDTVFEALAETLSLELSGDRKTSCLSESTCVIRVQRYPPCTESPGFKAHTDSSMISIINQDEVGGLEFMKDGEWFNVTPLANSLVIGLGDMMQVLSDEEYKSVLHKVGKRMRKKERYSIIYFVFPDKDCMFKSSRYKPFTFSEYEAQVKLDVETHGIKVGLSRLLSNP</sequence>
<evidence type="ECO:0000259" key="5">
    <source>
        <dbReference type="PROSITE" id="PS51471"/>
    </source>
</evidence>
<gene>
    <name evidence="6" type="ORF">V5N11_008207</name>
</gene>
<dbReference type="EMBL" id="JBANAX010000159">
    <property type="protein sequence ID" value="KAL1220187.1"/>
    <property type="molecule type" value="Genomic_DNA"/>
</dbReference>
<dbReference type="Proteomes" id="UP001558713">
    <property type="component" value="Unassembled WGS sequence"/>
</dbReference>
<dbReference type="InterPro" id="IPR044861">
    <property type="entry name" value="IPNS-like_FE2OG_OXY"/>
</dbReference>
<feature type="region of interest" description="Disordered" evidence="4">
    <location>
        <begin position="1"/>
        <end position="31"/>
    </location>
</feature>
<comment type="similarity">
    <text evidence="3">Belongs to the iron/ascorbate-dependent oxidoreductase family.</text>
</comment>
<keyword evidence="3" id="KW-0560">Oxidoreductase</keyword>
<comment type="caution">
    <text evidence="6">The sequence shown here is derived from an EMBL/GenBank/DDBJ whole genome shotgun (WGS) entry which is preliminary data.</text>
</comment>
<dbReference type="SUPFAM" id="SSF51197">
    <property type="entry name" value="Clavaminate synthase-like"/>
    <property type="match status" value="1"/>
</dbReference>
<dbReference type="InterPro" id="IPR050231">
    <property type="entry name" value="Iron_ascorbate_oxido_reductase"/>
</dbReference>
<dbReference type="AlphaFoldDB" id="A0ABD1BSL4"/>
<dbReference type="PANTHER" id="PTHR47990">
    <property type="entry name" value="2-OXOGLUTARATE (2OG) AND FE(II)-DEPENDENT OXYGENASE SUPERFAMILY PROTEIN-RELATED"/>
    <property type="match status" value="1"/>
</dbReference>
<protein>
    <submittedName>
        <fullName evidence="6">Gibberellin 2-beta-dioxygenase 6</fullName>
    </submittedName>
</protein>
<keyword evidence="7" id="KW-1185">Reference proteome</keyword>
<reference evidence="6 7" key="1">
    <citation type="submission" date="2024-04" db="EMBL/GenBank/DDBJ databases">
        <title>Genome assembly C_amara_ONT_v2.</title>
        <authorList>
            <person name="Yant L."/>
            <person name="Moore C."/>
            <person name="Slenker M."/>
        </authorList>
    </citation>
    <scope>NUCLEOTIDE SEQUENCE [LARGE SCALE GENOMIC DNA]</scope>
    <source>
        <tissue evidence="6">Leaf</tissue>
    </source>
</reference>
<dbReference type="InterPro" id="IPR026992">
    <property type="entry name" value="DIOX_N"/>
</dbReference>
<feature type="compositionally biased region" description="Basic and acidic residues" evidence="4">
    <location>
        <begin position="22"/>
        <end position="31"/>
    </location>
</feature>
<feature type="domain" description="Fe2OG dioxygenase" evidence="5">
    <location>
        <begin position="200"/>
        <end position="297"/>
    </location>
</feature>
<proteinExistence type="inferred from homology"/>
<dbReference type="Pfam" id="PF14226">
    <property type="entry name" value="DIOX_N"/>
    <property type="match status" value="1"/>
</dbReference>
<accession>A0ABD1BSL4</accession>
<dbReference type="InterPro" id="IPR027443">
    <property type="entry name" value="IPNS-like_sf"/>
</dbReference>
<dbReference type="GO" id="GO:0046872">
    <property type="term" value="F:metal ion binding"/>
    <property type="evidence" value="ECO:0007669"/>
    <property type="project" value="UniProtKB-KW"/>
</dbReference>
<dbReference type="Pfam" id="PF03171">
    <property type="entry name" value="2OG-FeII_Oxy"/>
    <property type="match status" value="1"/>
</dbReference>
<evidence type="ECO:0000256" key="3">
    <source>
        <dbReference type="RuleBase" id="RU003682"/>
    </source>
</evidence>
<keyword evidence="2 3" id="KW-0408">Iron</keyword>
<name>A0ABD1BSL4_CARAN</name>
<dbReference type="PROSITE" id="PS51471">
    <property type="entry name" value="FE2OG_OXY"/>
    <property type="match status" value="1"/>
</dbReference>
<dbReference type="InterPro" id="IPR005123">
    <property type="entry name" value="Oxoglu/Fe-dep_dioxygenase_dom"/>
</dbReference>
<evidence type="ECO:0000256" key="2">
    <source>
        <dbReference type="ARBA" id="ARBA00023004"/>
    </source>
</evidence>
<dbReference type="PRINTS" id="PR00682">
    <property type="entry name" value="IPNSYNTHASE"/>
</dbReference>
<dbReference type="Gene3D" id="2.60.120.330">
    <property type="entry name" value="B-lactam Antibiotic, Isopenicillin N Synthase, Chain"/>
    <property type="match status" value="1"/>
</dbReference>